<reference evidence="11" key="1">
    <citation type="submission" date="2021-12" db="EMBL/GenBank/DDBJ databases">
        <title>Alicyclobacillaceae gen. nov., sp. nov., isolated from chalcocite enrichment system.</title>
        <authorList>
            <person name="Jiang Z."/>
        </authorList>
    </citation>
    <scope>NUCLEOTIDE SEQUENCE</scope>
    <source>
        <strain evidence="11">MYW30-H2</strain>
    </source>
</reference>
<dbReference type="InterPro" id="IPR041715">
    <property type="entry name" value="HisRS-like_core"/>
</dbReference>
<evidence type="ECO:0000313" key="11">
    <source>
        <dbReference type="EMBL" id="UOF88802.1"/>
    </source>
</evidence>
<dbReference type="Pfam" id="PF13393">
    <property type="entry name" value="tRNA-synt_His"/>
    <property type="match status" value="1"/>
</dbReference>
<dbReference type="SUPFAM" id="SSF55681">
    <property type="entry name" value="Class II aaRS and biotin synthetases"/>
    <property type="match status" value="1"/>
</dbReference>
<dbReference type="PIRSF" id="PIRSF001549">
    <property type="entry name" value="His-tRNA_synth"/>
    <property type="match status" value="1"/>
</dbReference>
<dbReference type="NCBIfam" id="TIGR00442">
    <property type="entry name" value="hisS"/>
    <property type="match status" value="1"/>
</dbReference>
<dbReference type="RefSeq" id="WP_347435480.1">
    <property type="nucleotide sequence ID" value="NZ_CP089291.1"/>
</dbReference>
<evidence type="ECO:0000256" key="1">
    <source>
        <dbReference type="ARBA" id="ARBA00008226"/>
    </source>
</evidence>
<dbReference type="InterPro" id="IPR045864">
    <property type="entry name" value="aa-tRNA-synth_II/BPL/LPL"/>
</dbReference>
<sequence length="424" mass="47164">MAMNRPRGTADILPGEVEKWQFVERTVRDVFGRFHYQEVRTPIFEHTELFQRGVGETTDIVEKEMYTFEDRGNRSLTLRPEGTASVVRAYVENKLYGGPQPSKLFYIGPMFRYERPQAGRQRQFHQYGVEVIGSDDPAVDAEVIMMAVAFLQEIGLKQLQVEINSVGCSVCRAAHREHMMEHLAGVREQLCKDCQGRFERNPLRILDCKNESCKALTKDAPTVLDHLCESCSTHFAKVRTFLDACGISYVVNPRMVRGLDYYTKTAFEIIETGIGAQSTIIGGGRYNKLVSEVGGPDTPGIGFAGGMERAILAMQAQSVSLTFADQVDLYVIGLGPKAETQAVQLLQSLRTEGFRADKDYAGRGMKAQLKTADRLQAKFTVVIGEEELQKGAAVVKTMASGEQQHVPFADIGSYCKKHLGGEIK</sequence>
<accession>A0ABY4CE61</accession>
<evidence type="ECO:0000256" key="4">
    <source>
        <dbReference type="ARBA" id="ARBA00022741"/>
    </source>
</evidence>
<dbReference type="Proteomes" id="UP000830167">
    <property type="component" value="Chromosome"/>
</dbReference>
<dbReference type="InterPro" id="IPR004516">
    <property type="entry name" value="HisRS/HisZ"/>
</dbReference>
<evidence type="ECO:0000256" key="7">
    <source>
        <dbReference type="ARBA" id="ARBA00023146"/>
    </source>
</evidence>
<name>A0ABY4CE61_9BACL</name>
<organism evidence="11 12">
    <name type="scientific">Fodinisporobacter ferrooxydans</name>
    <dbReference type="NCBI Taxonomy" id="2901836"/>
    <lineage>
        <taxon>Bacteria</taxon>
        <taxon>Bacillati</taxon>
        <taxon>Bacillota</taxon>
        <taxon>Bacilli</taxon>
        <taxon>Bacillales</taxon>
        <taxon>Alicyclobacillaceae</taxon>
        <taxon>Fodinisporobacter</taxon>
    </lineage>
</organism>
<keyword evidence="4 9" id="KW-0547">Nucleotide-binding</keyword>
<evidence type="ECO:0000256" key="5">
    <source>
        <dbReference type="ARBA" id="ARBA00022840"/>
    </source>
</evidence>
<dbReference type="PANTHER" id="PTHR43707">
    <property type="entry name" value="HISTIDYL-TRNA SYNTHETASE"/>
    <property type="match status" value="1"/>
</dbReference>
<dbReference type="Gene3D" id="3.40.50.800">
    <property type="entry name" value="Anticodon-binding domain"/>
    <property type="match status" value="1"/>
</dbReference>
<comment type="subcellular location">
    <subcellularLocation>
        <location evidence="9">Cytoplasm</location>
    </subcellularLocation>
</comment>
<gene>
    <name evidence="9 11" type="primary">hisS</name>
    <name evidence="11" type="ORF">LSG31_12695</name>
</gene>
<dbReference type="InterPro" id="IPR015807">
    <property type="entry name" value="His-tRNA-ligase"/>
</dbReference>
<dbReference type="InterPro" id="IPR036621">
    <property type="entry name" value="Anticodon-bd_dom_sf"/>
</dbReference>
<dbReference type="EC" id="6.1.1.21" evidence="9"/>
<proteinExistence type="inferred from homology"/>
<evidence type="ECO:0000256" key="3">
    <source>
        <dbReference type="ARBA" id="ARBA00022598"/>
    </source>
</evidence>
<dbReference type="Pfam" id="PF03129">
    <property type="entry name" value="HGTP_anticodon"/>
    <property type="match status" value="1"/>
</dbReference>
<dbReference type="InterPro" id="IPR004154">
    <property type="entry name" value="Anticodon-bd"/>
</dbReference>
<evidence type="ECO:0000259" key="10">
    <source>
        <dbReference type="PROSITE" id="PS50862"/>
    </source>
</evidence>
<protein>
    <recommendedName>
        <fullName evidence="9">Histidine--tRNA ligase</fullName>
        <ecNumber evidence="9">6.1.1.21</ecNumber>
    </recommendedName>
    <alternativeName>
        <fullName evidence="9">Histidyl-tRNA synthetase</fullName>
        <shortName evidence="9">HisRS</shortName>
    </alternativeName>
</protein>
<dbReference type="InterPro" id="IPR006195">
    <property type="entry name" value="aa-tRNA-synth_II"/>
</dbReference>
<dbReference type="CDD" id="cd00773">
    <property type="entry name" value="HisRS-like_core"/>
    <property type="match status" value="1"/>
</dbReference>
<dbReference type="SUPFAM" id="SSF52954">
    <property type="entry name" value="Class II aaRS ABD-related"/>
    <property type="match status" value="1"/>
</dbReference>
<dbReference type="PROSITE" id="PS50862">
    <property type="entry name" value="AA_TRNA_LIGASE_II"/>
    <property type="match status" value="1"/>
</dbReference>
<dbReference type="HAMAP" id="MF_00127">
    <property type="entry name" value="His_tRNA_synth"/>
    <property type="match status" value="1"/>
</dbReference>
<dbReference type="CDD" id="cd00859">
    <property type="entry name" value="HisRS_anticodon"/>
    <property type="match status" value="1"/>
</dbReference>
<feature type="domain" description="Aminoacyl-transfer RNA synthetases class-II family profile" evidence="10">
    <location>
        <begin position="7"/>
        <end position="336"/>
    </location>
</feature>
<comment type="subunit">
    <text evidence="9">Homodimer.</text>
</comment>
<evidence type="ECO:0000313" key="12">
    <source>
        <dbReference type="Proteomes" id="UP000830167"/>
    </source>
</evidence>
<dbReference type="GO" id="GO:0004821">
    <property type="term" value="F:histidine-tRNA ligase activity"/>
    <property type="evidence" value="ECO:0007669"/>
    <property type="project" value="UniProtKB-EC"/>
</dbReference>
<dbReference type="InterPro" id="IPR033656">
    <property type="entry name" value="HisRS_anticodon"/>
</dbReference>
<keyword evidence="6 9" id="KW-0648">Protein biosynthesis</keyword>
<comment type="similarity">
    <text evidence="1 9">Belongs to the class-II aminoacyl-tRNA synthetase family.</text>
</comment>
<keyword evidence="2 9" id="KW-0963">Cytoplasm</keyword>
<keyword evidence="12" id="KW-1185">Reference proteome</keyword>
<comment type="catalytic activity">
    <reaction evidence="8 9">
        <text>tRNA(His) + L-histidine + ATP = L-histidyl-tRNA(His) + AMP + diphosphate + H(+)</text>
        <dbReference type="Rhea" id="RHEA:17313"/>
        <dbReference type="Rhea" id="RHEA-COMP:9665"/>
        <dbReference type="Rhea" id="RHEA-COMP:9689"/>
        <dbReference type="ChEBI" id="CHEBI:15378"/>
        <dbReference type="ChEBI" id="CHEBI:30616"/>
        <dbReference type="ChEBI" id="CHEBI:33019"/>
        <dbReference type="ChEBI" id="CHEBI:57595"/>
        <dbReference type="ChEBI" id="CHEBI:78442"/>
        <dbReference type="ChEBI" id="CHEBI:78527"/>
        <dbReference type="ChEBI" id="CHEBI:456215"/>
        <dbReference type="EC" id="6.1.1.21"/>
    </reaction>
</comment>
<dbReference type="EMBL" id="CP089291">
    <property type="protein sequence ID" value="UOF88802.1"/>
    <property type="molecule type" value="Genomic_DNA"/>
</dbReference>
<keyword evidence="7 9" id="KW-0030">Aminoacyl-tRNA synthetase</keyword>
<evidence type="ECO:0000256" key="6">
    <source>
        <dbReference type="ARBA" id="ARBA00022917"/>
    </source>
</evidence>
<evidence type="ECO:0000256" key="9">
    <source>
        <dbReference type="HAMAP-Rule" id="MF_00127"/>
    </source>
</evidence>
<keyword evidence="3 9" id="KW-0436">Ligase</keyword>
<dbReference type="PANTHER" id="PTHR43707:SF1">
    <property type="entry name" value="HISTIDINE--TRNA LIGASE, MITOCHONDRIAL-RELATED"/>
    <property type="match status" value="1"/>
</dbReference>
<dbReference type="Gene3D" id="3.30.930.10">
    <property type="entry name" value="Bira Bifunctional Protein, Domain 2"/>
    <property type="match status" value="1"/>
</dbReference>
<evidence type="ECO:0000256" key="2">
    <source>
        <dbReference type="ARBA" id="ARBA00022490"/>
    </source>
</evidence>
<evidence type="ECO:0000256" key="8">
    <source>
        <dbReference type="ARBA" id="ARBA00047639"/>
    </source>
</evidence>
<keyword evidence="5 9" id="KW-0067">ATP-binding</keyword>